<sequence>MCGCQVLRNTVSCPCNKCVDHQRTSIIHVINKLQYVVNPGVILQYTDYKDNLISSNLTLLNLTYPNITYPKQEVLQAIQTSGALHYLPQLWSDMVLFDHCSRDKLVGLMLTTLTHHQPSPDDLMLTERLVTIAKDIWCRVQAQDPTRRNKVCFRVYGMCGKVKAGSHINIRLKLQVGRVCD</sequence>
<dbReference type="Proteomes" id="UP000324222">
    <property type="component" value="Unassembled WGS sequence"/>
</dbReference>
<keyword evidence="2" id="KW-1185">Reference proteome</keyword>
<dbReference type="AlphaFoldDB" id="A0A5B7IDG8"/>
<comment type="caution">
    <text evidence="1">The sequence shown here is derived from an EMBL/GenBank/DDBJ whole genome shotgun (WGS) entry which is preliminary data.</text>
</comment>
<reference evidence="1 2" key="1">
    <citation type="submission" date="2019-05" db="EMBL/GenBank/DDBJ databases">
        <title>Another draft genome of Portunus trituberculatus and its Hox gene families provides insights of decapod evolution.</title>
        <authorList>
            <person name="Jeong J.-H."/>
            <person name="Song I."/>
            <person name="Kim S."/>
            <person name="Choi T."/>
            <person name="Kim D."/>
            <person name="Ryu S."/>
            <person name="Kim W."/>
        </authorList>
    </citation>
    <scope>NUCLEOTIDE SEQUENCE [LARGE SCALE GENOMIC DNA]</scope>
    <source>
        <tissue evidence="1">Muscle</tissue>
    </source>
</reference>
<name>A0A5B7IDG8_PORTR</name>
<accession>A0A5B7IDG8</accession>
<protein>
    <submittedName>
        <fullName evidence="1">Protein PTCD3, mitochondrial</fullName>
    </submittedName>
</protein>
<proteinExistence type="predicted"/>
<evidence type="ECO:0000313" key="1">
    <source>
        <dbReference type="EMBL" id="MPC81902.1"/>
    </source>
</evidence>
<organism evidence="1 2">
    <name type="scientific">Portunus trituberculatus</name>
    <name type="common">Swimming crab</name>
    <name type="synonym">Neptunus trituberculatus</name>
    <dbReference type="NCBI Taxonomy" id="210409"/>
    <lineage>
        <taxon>Eukaryota</taxon>
        <taxon>Metazoa</taxon>
        <taxon>Ecdysozoa</taxon>
        <taxon>Arthropoda</taxon>
        <taxon>Crustacea</taxon>
        <taxon>Multicrustacea</taxon>
        <taxon>Malacostraca</taxon>
        <taxon>Eumalacostraca</taxon>
        <taxon>Eucarida</taxon>
        <taxon>Decapoda</taxon>
        <taxon>Pleocyemata</taxon>
        <taxon>Brachyura</taxon>
        <taxon>Eubrachyura</taxon>
        <taxon>Portunoidea</taxon>
        <taxon>Portunidae</taxon>
        <taxon>Portuninae</taxon>
        <taxon>Portunus</taxon>
    </lineage>
</organism>
<gene>
    <name evidence="1" type="ORF">E2C01_076541</name>
</gene>
<dbReference type="EMBL" id="VSRR010058342">
    <property type="protein sequence ID" value="MPC81902.1"/>
    <property type="molecule type" value="Genomic_DNA"/>
</dbReference>
<dbReference type="OrthoDB" id="185373at2759"/>
<evidence type="ECO:0000313" key="2">
    <source>
        <dbReference type="Proteomes" id="UP000324222"/>
    </source>
</evidence>